<dbReference type="InterPro" id="IPR038765">
    <property type="entry name" value="Papain-like_cys_pep_sf"/>
</dbReference>
<dbReference type="GO" id="GO:0006614">
    <property type="term" value="P:SRP-dependent cotranslational protein targeting to membrane"/>
    <property type="evidence" value="ECO:0007669"/>
    <property type="project" value="InterPro"/>
</dbReference>
<keyword evidence="9" id="KW-0733">Signal recognition particle</keyword>
<dbReference type="InterPro" id="IPR003653">
    <property type="entry name" value="Peptidase_C48_C"/>
</dbReference>
<dbReference type="AlphaFoldDB" id="A0A915NK03"/>
<dbReference type="Proteomes" id="UP000887560">
    <property type="component" value="Unplaced"/>
</dbReference>
<dbReference type="GO" id="GO:0008312">
    <property type="term" value="F:7S RNA binding"/>
    <property type="evidence" value="ECO:0007669"/>
    <property type="project" value="InterPro"/>
</dbReference>
<keyword evidence="6" id="KW-0645">Protease</keyword>
<dbReference type="GO" id="GO:0005786">
    <property type="term" value="C:signal recognition particle, endoplasmic reticulum targeting"/>
    <property type="evidence" value="ECO:0007669"/>
    <property type="project" value="UniProtKB-KW"/>
</dbReference>
<dbReference type="InterPro" id="IPR026258">
    <property type="entry name" value="SRP68"/>
</dbReference>
<organism evidence="14 15">
    <name type="scientific">Meloidogyne floridensis</name>
    <dbReference type="NCBI Taxonomy" id="298350"/>
    <lineage>
        <taxon>Eukaryota</taxon>
        <taxon>Metazoa</taxon>
        <taxon>Ecdysozoa</taxon>
        <taxon>Nematoda</taxon>
        <taxon>Chromadorea</taxon>
        <taxon>Rhabditida</taxon>
        <taxon>Tylenchina</taxon>
        <taxon>Tylenchomorpha</taxon>
        <taxon>Tylenchoidea</taxon>
        <taxon>Meloidogynidae</taxon>
        <taxon>Meloidogyninae</taxon>
        <taxon>Meloidogyne</taxon>
    </lineage>
</organism>
<keyword evidence="5" id="KW-0963">Cytoplasm</keyword>
<dbReference type="Gene3D" id="1.10.3450.40">
    <property type="entry name" value="Signal recognition particle, SRP68 subunit, RNA-binding domain"/>
    <property type="match status" value="1"/>
</dbReference>
<dbReference type="GO" id="GO:0030942">
    <property type="term" value="F:endoplasmic reticulum signal peptide binding"/>
    <property type="evidence" value="ECO:0007669"/>
    <property type="project" value="InterPro"/>
</dbReference>
<dbReference type="Pfam" id="PF02902">
    <property type="entry name" value="Peptidase_C48"/>
    <property type="match status" value="1"/>
</dbReference>
<comment type="similarity">
    <text evidence="4">Belongs to the SRP68 family.</text>
</comment>
<keyword evidence="8" id="KW-0694">RNA-binding</keyword>
<dbReference type="InterPro" id="IPR038253">
    <property type="entry name" value="SRP68_N_sf"/>
</dbReference>
<evidence type="ECO:0000256" key="12">
    <source>
        <dbReference type="ARBA" id="ARBA00029498"/>
    </source>
</evidence>
<dbReference type="SUPFAM" id="SSF54001">
    <property type="entry name" value="Cysteine proteinases"/>
    <property type="match status" value="1"/>
</dbReference>
<dbReference type="PANTHER" id="PTHR12860:SF0">
    <property type="entry name" value="SIGNAL RECOGNITION PARTICLE SUBUNIT SRP68"/>
    <property type="match status" value="1"/>
</dbReference>
<keyword evidence="11" id="KW-0687">Ribonucleoprotein</keyword>
<feature type="domain" description="Ubiquitin-like protease family profile" evidence="13">
    <location>
        <begin position="289"/>
        <end position="471"/>
    </location>
</feature>
<dbReference type="InterPro" id="IPR034652">
    <property type="entry name" value="SRP68-RBD"/>
</dbReference>
<keyword evidence="14" id="KW-1185">Reference proteome</keyword>
<comment type="similarity">
    <text evidence="3">Belongs to the peptidase C48 family.</text>
</comment>
<protein>
    <recommendedName>
        <fullName evidence="12">Signal recognition particle subunit SRP68</fullName>
    </recommendedName>
</protein>
<proteinExistence type="inferred from homology"/>
<name>A0A915NK03_9BILA</name>
<accession>A0A915NK03</accession>
<dbReference type="PROSITE" id="PS50600">
    <property type="entry name" value="ULP_PROTEASE"/>
    <property type="match status" value="1"/>
</dbReference>
<evidence type="ECO:0000256" key="2">
    <source>
        <dbReference type="ARBA" id="ARBA00004604"/>
    </source>
</evidence>
<evidence type="ECO:0000256" key="4">
    <source>
        <dbReference type="ARBA" id="ARBA00009352"/>
    </source>
</evidence>
<evidence type="ECO:0000256" key="3">
    <source>
        <dbReference type="ARBA" id="ARBA00005234"/>
    </source>
</evidence>
<keyword evidence="10" id="KW-0539">Nucleus</keyword>
<evidence type="ECO:0000256" key="7">
    <source>
        <dbReference type="ARBA" id="ARBA00022801"/>
    </source>
</evidence>
<sequence length="768" mass="89040">MVGADNELDFKISAMIGFTMPTTSLQRQTPKSGHLEFDADKNSFIISFKHIRKTVFIPMNCIVPPTKEACPRGCIYTFDFNIRDFKYKQCFLRNMSDDDKKLLHDHIIKTVGVKKKLFNTSTSSTKCAVEPQKVKESKVCLTPKPTKRLVPLGYDSIPSRRTKFVMPPEPRKVEDSERIMTPEPQKTIMPQDLESVPEEYMREDVRTRLSENKEVRTEVWRKWDYDEVVNDSFEENAFPSQPMRCVLTAPPNENSLTGEYMRDDFWDRLSKNENVRTGVCGEWVKGKDEHLTIEGLLCLKDGEWVNGDLIDAYLHHICRRRNGTNLVSPHIDNKENTDGYAQAGRIQYIPTFALESYKIKKQISSKWYWKMENVELVLAPVHINKCHWAMSVTRMQKKEIIVMDSMNKGIAGSTKKDFMNTLLNILMDAADQFEMDIGKREEWTLKEWLDVPQQRNGIDCVIKLGTINNSMSSKEPSEPKPILNSLNILQLIRTAQQKHGLRHENYQRYRGYCARRVERIRKSLKFTHHYKCLPKRSGKFIARTVTSELVGDKRYLELIVFEIERCWAHAMEFKFEALDDPLSRKKFGMRQKFRKAAKWAQFLCGLIKDNELVEEVTKLEARAYISFIQGSLELELRNWKEAAEQFNASRIAYTALFEQLNEPSFSEIYLTKCREVENLLKLCRSESGDANVLISTVSSMQLNASENEQMDVDNEKPTLPLKTKKKQKFGGKPAPVDPLFIDLARNHLDIKPLNKSSDASKWMGCRRV</sequence>
<evidence type="ECO:0000256" key="10">
    <source>
        <dbReference type="ARBA" id="ARBA00023242"/>
    </source>
</evidence>
<evidence type="ECO:0000256" key="9">
    <source>
        <dbReference type="ARBA" id="ARBA00023135"/>
    </source>
</evidence>
<dbReference type="WBParaSite" id="scf7180000419481.g3810">
    <property type="protein sequence ID" value="scf7180000419481.g3810"/>
    <property type="gene ID" value="scf7180000419481.g3810"/>
</dbReference>
<keyword evidence="7" id="KW-0378">Hydrolase</keyword>
<dbReference type="GO" id="GO:0005047">
    <property type="term" value="F:signal recognition particle binding"/>
    <property type="evidence" value="ECO:0007669"/>
    <property type="project" value="InterPro"/>
</dbReference>
<dbReference type="Gene3D" id="3.40.395.10">
    <property type="entry name" value="Adenoviral Proteinase, Chain A"/>
    <property type="match status" value="1"/>
</dbReference>
<evidence type="ECO:0000256" key="1">
    <source>
        <dbReference type="ARBA" id="ARBA00004496"/>
    </source>
</evidence>
<dbReference type="GO" id="GO:0005730">
    <property type="term" value="C:nucleolus"/>
    <property type="evidence" value="ECO:0007669"/>
    <property type="project" value="UniProtKB-SubCell"/>
</dbReference>
<evidence type="ECO:0000313" key="15">
    <source>
        <dbReference type="WBParaSite" id="scf7180000419481.g3810"/>
    </source>
</evidence>
<dbReference type="GO" id="GO:0006508">
    <property type="term" value="P:proteolysis"/>
    <property type="evidence" value="ECO:0007669"/>
    <property type="project" value="UniProtKB-KW"/>
</dbReference>
<evidence type="ECO:0000256" key="8">
    <source>
        <dbReference type="ARBA" id="ARBA00022884"/>
    </source>
</evidence>
<evidence type="ECO:0000256" key="6">
    <source>
        <dbReference type="ARBA" id="ARBA00022670"/>
    </source>
</evidence>
<evidence type="ECO:0000256" key="11">
    <source>
        <dbReference type="ARBA" id="ARBA00023274"/>
    </source>
</evidence>
<evidence type="ECO:0000259" key="13">
    <source>
        <dbReference type="PROSITE" id="PS50600"/>
    </source>
</evidence>
<dbReference type="PANTHER" id="PTHR12860">
    <property type="entry name" value="SIGNAL RECOGNITION PARTICLE 68 KDA PROTEIN"/>
    <property type="match status" value="1"/>
</dbReference>
<comment type="subcellular location">
    <subcellularLocation>
        <location evidence="1">Cytoplasm</location>
    </subcellularLocation>
    <subcellularLocation>
        <location evidence="2">Nucleus</location>
        <location evidence="2">Nucleolus</location>
    </subcellularLocation>
</comment>
<dbReference type="GO" id="GO:0008234">
    <property type="term" value="F:cysteine-type peptidase activity"/>
    <property type="evidence" value="ECO:0007669"/>
    <property type="project" value="InterPro"/>
</dbReference>
<evidence type="ECO:0000256" key="5">
    <source>
        <dbReference type="ARBA" id="ARBA00022490"/>
    </source>
</evidence>
<evidence type="ECO:0000313" key="14">
    <source>
        <dbReference type="Proteomes" id="UP000887560"/>
    </source>
</evidence>
<dbReference type="Pfam" id="PF16969">
    <property type="entry name" value="SRP68"/>
    <property type="match status" value="1"/>
</dbReference>
<reference evidence="15" key="1">
    <citation type="submission" date="2022-11" db="UniProtKB">
        <authorList>
            <consortium name="WormBaseParasite"/>
        </authorList>
    </citation>
    <scope>IDENTIFICATION</scope>
</reference>
<dbReference type="CDD" id="cd15481">
    <property type="entry name" value="SRP68-RBD"/>
    <property type="match status" value="1"/>
</dbReference>